<evidence type="ECO:0000256" key="2">
    <source>
        <dbReference type="SAM" id="SignalP"/>
    </source>
</evidence>
<dbReference type="AlphaFoldDB" id="C0N438"/>
<organism evidence="4 5">
    <name type="scientific">Methylophaga thiooxydans DMS010</name>
    <dbReference type="NCBI Taxonomy" id="637616"/>
    <lineage>
        <taxon>Bacteria</taxon>
        <taxon>Pseudomonadati</taxon>
        <taxon>Pseudomonadota</taxon>
        <taxon>Gammaproteobacteria</taxon>
        <taxon>Thiotrichales</taxon>
        <taxon>Piscirickettsiaceae</taxon>
        <taxon>Methylophaga</taxon>
    </lineage>
</organism>
<dbReference type="Gene3D" id="3.60.15.10">
    <property type="entry name" value="Ribonuclease Z/Hydroxyacylglutathione hydrolase-like"/>
    <property type="match status" value="1"/>
</dbReference>
<accession>C0N438</accession>
<evidence type="ECO:0000313" key="5">
    <source>
        <dbReference type="Proteomes" id="UP000004679"/>
    </source>
</evidence>
<feature type="signal peptide" evidence="2">
    <location>
        <begin position="1"/>
        <end position="21"/>
    </location>
</feature>
<dbReference type="EMBL" id="GG657892">
    <property type="protein sequence ID" value="EEF80537.1"/>
    <property type="molecule type" value="Genomic_DNA"/>
</dbReference>
<dbReference type="PANTHER" id="PTHR46018:SF2">
    <property type="entry name" value="ZINC PHOSPHODIESTERASE ELAC PROTEIN 1"/>
    <property type="match status" value="1"/>
</dbReference>
<keyword evidence="5" id="KW-1185">Reference proteome</keyword>
<keyword evidence="1" id="KW-0378">Hydrolase</keyword>
<keyword evidence="2" id="KW-0732">Signal</keyword>
<dbReference type="GO" id="GO:0042781">
    <property type="term" value="F:3'-tRNA processing endoribonuclease activity"/>
    <property type="evidence" value="ECO:0007669"/>
    <property type="project" value="TreeGrafter"/>
</dbReference>
<dbReference type="InterPro" id="IPR036866">
    <property type="entry name" value="RibonucZ/Hydroxyglut_hydro"/>
</dbReference>
<evidence type="ECO:0000259" key="3">
    <source>
        <dbReference type="SMART" id="SM00849"/>
    </source>
</evidence>
<dbReference type="Proteomes" id="UP000004679">
    <property type="component" value="Unassembled WGS sequence"/>
</dbReference>
<feature type="chain" id="PRO_5002900989" evidence="2">
    <location>
        <begin position="22"/>
        <end position="295"/>
    </location>
</feature>
<name>C0N438_9GAMM</name>
<protein>
    <submittedName>
        <fullName evidence="4">Metallo-beta-lactamase superfamily, putative</fullName>
    </submittedName>
</protein>
<dbReference type="OrthoDB" id="9803916at2"/>
<gene>
    <name evidence="4" type="ORF">MDMS009_862</name>
</gene>
<dbReference type="SUPFAM" id="SSF56281">
    <property type="entry name" value="Metallo-hydrolase/oxidoreductase"/>
    <property type="match status" value="1"/>
</dbReference>
<dbReference type="Pfam" id="PF23023">
    <property type="entry name" value="Anti-Pycsar_Apyc1"/>
    <property type="match status" value="1"/>
</dbReference>
<reference evidence="4 5" key="1">
    <citation type="journal article" date="2011" name="J. Bacteriol.">
        <title>Draft genome sequence of the chemolithoheterotrophic, halophilic methylotroph Methylophaga thiooxydans DMS010.</title>
        <authorList>
            <person name="Boden R."/>
            <person name="Ferriera S."/>
            <person name="Johnson J."/>
            <person name="Kelly D.P."/>
            <person name="Murrell J.C."/>
            <person name="Schafer H."/>
        </authorList>
    </citation>
    <scope>NUCLEOTIDE SEQUENCE [LARGE SCALE GENOMIC DNA]</scope>
    <source>
        <strain evidence="4 5">DMS010</strain>
    </source>
</reference>
<dbReference type="InterPro" id="IPR044094">
    <property type="entry name" value="AtsA-like_MBL-fold"/>
</dbReference>
<evidence type="ECO:0000313" key="4">
    <source>
        <dbReference type="EMBL" id="EEF80537.1"/>
    </source>
</evidence>
<dbReference type="InterPro" id="IPR001279">
    <property type="entry name" value="Metallo-B-lactamas"/>
</dbReference>
<feature type="domain" description="Metallo-beta-lactamase" evidence="3">
    <location>
        <begin position="41"/>
        <end position="223"/>
    </location>
</feature>
<dbReference type="CDD" id="cd07719">
    <property type="entry name" value="arylsulfatase_AtsA-like_MBL-fold"/>
    <property type="match status" value="1"/>
</dbReference>
<evidence type="ECO:0000256" key="1">
    <source>
        <dbReference type="ARBA" id="ARBA00022801"/>
    </source>
</evidence>
<dbReference type="SMART" id="SM00849">
    <property type="entry name" value="Lactamase_B"/>
    <property type="match status" value="1"/>
</dbReference>
<sequence>MRNLITFFILNLLCQSLTVNADELTVTLLGTGTPIPSIERFGSSTLIEHKGKYFLFDVGRGATIRLSQIGMYPSDIDNIFLTHLHSDHITGFDDFWITGGIWQRANTLNVYGPDGTKSFVEHTQGAFSLDAFYREKQSSLNLKGLEVNVTEIKEGLIYDEDGLKVSAFRVDHGAVEHAYGYRIDSDRHSVLISGDTTYSENLIANSQELDLLIHEVSVIEPKLLQSNPKLKSISKYHTSLQQLHKLVEKVKPQKTVLNHLLLIGSDETELSHLLETKFQDKNIDVGHDLMTIHLR</sequence>
<dbReference type="HOGENOM" id="CLU_031317_0_2_6"/>
<proteinExistence type="predicted"/>
<dbReference type="PANTHER" id="PTHR46018">
    <property type="entry name" value="ZINC PHOSPHODIESTERASE ELAC PROTEIN 1"/>
    <property type="match status" value="1"/>
</dbReference>
<dbReference type="RefSeq" id="WP_008290608.1">
    <property type="nucleotide sequence ID" value="NZ_GG657892.1"/>
</dbReference>